<dbReference type="PROSITE" id="PS50108">
    <property type="entry name" value="CRIB"/>
    <property type="match status" value="1"/>
</dbReference>
<dbReference type="Pfam" id="PF12937">
    <property type="entry name" value="F-box-like"/>
    <property type="match status" value="1"/>
</dbReference>
<dbReference type="Gene3D" id="1.20.1280.50">
    <property type="match status" value="1"/>
</dbReference>
<accession>A0A5C2RQQ3</accession>
<proteinExistence type="predicted"/>
<dbReference type="CDD" id="cd09917">
    <property type="entry name" value="F-box_SF"/>
    <property type="match status" value="1"/>
</dbReference>
<organism evidence="3 4">
    <name type="scientific">Lentinus tigrinus ALCF2SS1-6</name>
    <dbReference type="NCBI Taxonomy" id="1328759"/>
    <lineage>
        <taxon>Eukaryota</taxon>
        <taxon>Fungi</taxon>
        <taxon>Dikarya</taxon>
        <taxon>Basidiomycota</taxon>
        <taxon>Agaricomycotina</taxon>
        <taxon>Agaricomycetes</taxon>
        <taxon>Polyporales</taxon>
        <taxon>Polyporaceae</taxon>
        <taxon>Lentinus</taxon>
    </lineage>
</organism>
<dbReference type="InterPro" id="IPR001810">
    <property type="entry name" value="F-box_dom"/>
</dbReference>
<protein>
    <recommendedName>
        <fullName evidence="5">F-box domain-containing protein</fullName>
    </recommendedName>
</protein>
<dbReference type="InterPro" id="IPR000095">
    <property type="entry name" value="CRIB_dom"/>
</dbReference>
<evidence type="ECO:0000259" key="1">
    <source>
        <dbReference type="PROSITE" id="PS50108"/>
    </source>
</evidence>
<evidence type="ECO:0008006" key="5">
    <source>
        <dbReference type="Google" id="ProtNLM"/>
    </source>
</evidence>
<keyword evidence="4" id="KW-1185">Reference proteome</keyword>
<dbReference type="InterPro" id="IPR036047">
    <property type="entry name" value="F-box-like_dom_sf"/>
</dbReference>
<dbReference type="AlphaFoldDB" id="A0A5C2RQQ3"/>
<evidence type="ECO:0000313" key="4">
    <source>
        <dbReference type="Proteomes" id="UP000313359"/>
    </source>
</evidence>
<feature type="domain" description="F-box" evidence="2">
    <location>
        <begin position="1"/>
        <end position="47"/>
    </location>
</feature>
<dbReference type="PROSITE" id="PS50181">
    <property type="entry name" value="FBOX"/>
    <property type="match status" value="1"/>
</dbReference>
<evidence type="ECO:0000313" key="3">
    <source>
        <dbReference type="EMBL" id="RPD52757.1"/>
    </source>
</evidence>
<dbReference type="Proteomes" id="UP000313359">
    <property type="component" value="Unassembled WGS sequence"/>
</dbReference>
<dbReference type="SUPFAM" id="SSF81383">
    <property type="entry name" value="F-box domain"/>
    <property type="match status" value="1"/>
</dbReference>
<dbReference type="OrthoDB" id="2745718at2759"/>
<evidence type="ECO:0000259" key="2">
    <source>
        <dbReference type="PROSITE" id="PS50181"/>
    </source>
</evidence>
<name>A0A5C2RQQ3_9APHY</name>
<dbReference type="SMART" id="SM00256">
    <property type="entry name" value="FBOX"/>
    <property type="match status" value="1"/>
</dbReference>
<dbReference type="EMBL" id="ML122341">
    <property type="protein sequence ID" value="RPD52757.1"/>
    <property type="molecule type" value="Genomic_DNA"/>
</dbReference>
<feature type="domain" description="CRIB" evidence="1">
    <location>
        <begin position="494"/>
        <end position="507"/>
    </location>
</feature>
<reference evidence="3" key="1">
    <citation type="journal article" date="2018" name="Genome Biol. Evol.">
        <title>Genomics and development of Lentinus tigrinus, a white-rot wood-decaying mushroom with dimorphic fruiting bodies.</title>
        <authorList>
            <person name="Wu B."/>
            <person name="Xu Z."/>
            <person name="Knudson A."/>
            <person name="Carlson A."/>
            <person name="Chen N."/>
            <person name="Kovaka S."/>
            <person name="LaButti K."/>
            <person name="Lipzen A."/>
            <person name="Pennachio C."/>
            <person name="Riley R."/>
            <person name="Schakwitz W."/>
            <person name="Umezawa K."/>
            <person name="Ohm R.A."/>
            <person name="Grigoriev I.V."/>
            <person name="Nagy L.G."/>
            <person name="Gibbons J."/>
            <person name="Hibbett D."/>
        </authorList>
    </citation>
    <scope>NUCLEOTIDE SEQUENCE [LARGE SCALE GENOMIC DNA]</scope>
    <source>
        <strain evidence="3">ALCF2SS1-6</strain>
    </source>
</reference>
<sequence length="548" mass="59913">MSPILSLPDEVLYSILARLSVSDLLRCAQIDRHFRDLIEHDVLLQYQTELTIHGMADIPREDIPAAAKLATLKRHGERFHLATFNRAALPNPGSDADREYTSFLSPEGSLVHFVRTQGRGTRCIIDELPSTTMGLQARRWVAPLSEAANVDILAVDVSLDLTVAIEHRHDGEVLIHFLAAAEGQPHPFAAKPVLNATGTHGSVDGPDAYYHVQSVRIADTHVGWVVPGFSSGIDTLQCWDWRAGRMVWEQQCEGLAGYTFLDARYVLTAVHRDEETTVLRIFDLEPQTRGKDENTAPGPICSLGLPRANTGLAQVVHVQSRVPTPPLDTAAAFFRDPTSTAVVLQLTVGPDTDGTTSDLMLMIPRQTLQAQITQALADPCRGDTQQEQVVEWEKWGPDGTVLLNLPRKSQSAESGAWFVPSEVWSQSFGSRLALLLCDSVDMASGCVVTFDVDPWAARCARRYRQGGSDNADLETQTLIEDALRKLATLPGNVVSAPTNLSHAVHVGPRIVFPAGQRPSRIITTHDGFAIALEGDEQAQDVGLQVFTL</sequence>
<gene>
    <name evidence="3" type="ORF">L227DRAFT_658677</name>
</gene>